<evidence type="ECO:0000256" key="3">
    <source>
        <dbReference type="ARBA" id="ARBA00022842"/>
    </source>
</evidence>
<keyword evidence="2" id="KW-0479">Metal-binding</keyword>
<feature type="domain" description="Alpha-D-phosphohexomutase alpha/beta/alpha" evidence="5">
    <location>
        <begin position="43"/>
        <end position="179"/>
    </location>
</feature>
<dbReference type="STRING" id="1629.IV50_GL000466"/>
<gene>
    <name evidence="6" type="primary">pgcA_3</name>
    <name evidence="6" type="ORF">NCTC13645_01796</name>
</gene>
<dbReference type="PANTHER" id="PTHR45745">
    <property type="entry name" value="PHOSPHOMANNOMUTASE 45A"/>
    <property type="match status" value="1"/>
</dbReference>
<dbReference type="InterPro" id="IPR016066">
    <property type="entry name" value="A-D-PHexomutase_CS"/>
</dbReference>
<dbReference type="GO" id="GO:0000287">
    <property type="term" value="F:magnesium ion binding"/>
    <property type="evidence" value="ECO:0007669"/>
    <property type="project" value="InterPro"/>
</dbReference>
<dbReference type="GO" id="GO:0006166">
    <property type="term" value="P:purine ribonucleoside salvage"/>
    <property type="evidence" value="ECO:0007669"/>
    <property type="project" value="TreeGrafter"/>
</dbReference>
<name>A0A380P3T9_WEIVI</name>
<keyword evidence="3" id="KW-0460">Magnesium</keyword>
<dbReference type="Gene3D" id="3.40.120.10">
    <property type="entry name" value="Alpha-D-Glucose-1,6-Bisphosphate, subunit A, domain 3"/>
    <property type="match status" value="1"/>
</dbReference>
<keyword evidence="4 6" id="KW-0413">Isomerase</keyword>
<comment type="similarity">
    <text evidence="1">Belongs to the phosphohexose mutase family.</text>
</comment>
<evidence type="ECO:0000256" key="4">
    <source>
        <dbReference type="ARBA" id="ARBA00023235"/>
    </source>
</evidence>
<dbReference type="Proteomes" id="UP000254621">
    <property type="component" value="Unassembled WGS sequence"/>
</dbReference>
<accession>A0A380P3T9</accession>
<dbReference type="PANTHER" id="PTHR45745:SF1">
    <property type="entry name" value="PHOSPHOGLUCOMUTASE 2B-RELATED"/>
    <property type="match status" value="1"/>
</dbReference>
<evidence type="ECO:0000256" key="1">
    <source>
        <dbReference type="ARBA" id="ARBA00010231"/>
    </source>
</evidence>
<dbReference type="PROSITE" id="PS00710">
    <property type="entry name" value="PGM_PMM"/>
    <property type="match status" value="1"/>
</dbReference>
<dbReference type="AlphaFoldDB" id="A0A380P3T9"/>
<reference evidence="6 7" key="1">
    <citation type="submission" date="2018-06" db="EMBL/GenBank/DDBJ databases">
        <authorList>
            <consortium name="Pathogen Informatics"/>
            <person name="Doyle S."/>
        </authorList>
    </citation>
    <scope>NUCLEOTIDE SEQUENCE [LARGE SCALE GENOMIC DNA]</scope>
    <source>
        <strain evidence="6 7">NCTC13645</strain>
    </source>
</reference>
<proteinExistence type="inferred from homology"/>
<dbReference type="GO" id="GO:0008973">
    <property type="term" value="F:phosphopentomutase activity"/>
    <property type="evidence" value="ECO:0007669"/>
    <property type="project" value="TreeGrafter"/>
</dbReference>
<evidence type="ECO:0000313" key="7">
    <source>
        <dbReference type="Proteomes" id="UP000254621"/>
    </source>
</evidence>
<dbReference type="InterPro" id="IPR005844">
    <property type="entry name" value="A-D-PHexomutase_a/b/a-I"/>
</dbReference>
<dbReference type="GO" id="GO:0004614">
    <property type="term" value="F:phosphoglucomutase activity"/>
    <property type="evidence" value="ECO:0007669"/>
    <property type="project" value="UniProtKB-EC"/>
</dbReference>
<evidence type="ECO:0000256" key="2">
    <source>
        <dbReference type="ARBA" id="ARBA00022723"/>
    </source>
</evidence>
<evidence type="ECO:0000259" key="5">
    <source>
        <dbReference type="Pfam" id="PF02878"/>
    </source>
</evidence>
<dbReference type="SUPFAM" id="SSF53738">
    <property type="entry name" value="Phosphoglucomutase, first 3 domains"/>
    <property type="match status" value="1"/>
</dbReference>
<protein>
    <submittedName>
        <fullName evidence="6">Phosphoglucomutase</fullName>
        <ecNumber evidence="6">5.4.2.2</ecNumber>
    </submittedName>
</protein>
<sequence>MSWKNNFEIWQQQTDLPSDLQADMQNLAQDDAQAEDAFYQPLSFGTAGMRGIMGAGINRMNIYTVRQATEGLARLMDSLDVTVKERGVAISYDSRHHSAEFALEAAKVLGAHEIKVYLFDALRPTPELSFTVRHLKAYAGIMITASHNPKDYNGYKIYGEDGGQMPPKESDIITESSRQADMFAVPVADESALREKGLLVTIGQDIDDVYLDAIKTVTINPTLTHEIGQDMKLVYTPLHGTGAKIAGPALENAGFKNVTMVAAQKNQMVISQRLRCQIQKIMLPLRWQLKQLLKMGLMLPLLWTQMLIEWV</sequence>
<organism evidence="6 7">
    <name type="scientific">Weissella viridescens</name>
    <name type="common">Lactobacillus viridescens</name>
    <dbReference type="NCBI Taxonomy" id="1629"/>
    <lineage>
        <taxon>Bacteria</taxon>
        <taxon>Bacillati</taxon>
        <taxon>Bacillota</taxon>
        <taxon>Bacilli</taxon>
        <taxon>Lactobacillales</taxon>
        <taxon>Lactobacillaceae</taxon>
        <taxon>Weissella</taxon>
    </lineage>
</organism>
<dbReference type="GO" id="GO:0005975">
    <property type="term" value="P:carbohydrate metabolic process"/>
    <property type="evidence" value="ECO:0007669"/>
    <property type="project" value="InterPro"/>
</dbReference>
<dbReference type="EMBL" id="UHIV01000004">
    <property type="protein sequence ID" value="SUP59538.1"/>
    <property type="molecule type" value="Genomic_DNA"/>
</dbReference>
<evidence type="ECO:0000313" key="6">
    <source>
        <dbReference type="EMBL" id="SUP59538.1"/>
    </source>
</evidence>
<dbReference type="Pfam" id="PF02878">
    <property type="entry name" value="PGM_PMM_I"/>
    <property type="match status" value="1"/>
</dbReference>
<dbReference type="EC" id="5.4.2.2" evidence="6"/>
<dbReference type="InterPro" id="IPR016055">
    <property type="entry name" value="A-D-PHexomutase_a/b/a-I/II/III"/>
</dbReference>